<gene>
    <name evidence="1" type="ORF">ANCDUO_16560</name>
</gene>
<name>A0A0C2FXL7_9BILA</name>
<dbReference type="PANTHER" id="PTHR33395:SF21">
    <property type="entry name" value="PERICARDIN"/>
    <property type="match status" value="1"/>
</dbReference>
<organism evidence="1 2">
    <name type="scientific">Ancylostoma duodenale</name>
    <dbReference type="NCBI Taxonomy" id="51022"/>
    <lineage>
        <taxon>Eukaryota</taxon>
        <taxon>Metazoa</taxon>
        <taxon>Ecdysozoa</taxon>
        <taxon>Nematoda</taxon>
        <taxon>Chromadorea</taxon>
        <taxon>Rhabditida</taxon>
        <taxon>Rhabditina</taxon>
        <taxon>Rhabditomorpha</taxon>
        <taxon>Strongyloidea</taxon>
        <taxon>Ancylostomatidae</taxon>
        <taxon>Ancylostomatinae</taxon>
        <taxon>Ancylostoma</taxon>
    </lineage>
</organism>
<dbReference type="PANTHER" id="PTHR33395">
    <property type="entry name" value="TRANSCRIPTASE, PUTATIVE-RELATED-RELATED"/>
    <property type="match status" value="1"/>
</dbReference>
<dbReference type="GO" id="GO:0007508">
    <property type="term" value="P:larval heart development"/>
    <property type="evidence" value="ECO:0007669"/>
    <property type="project" value="TreeGrafter"/>
</dbReference>
<dbReference type="OrthoDB" id="410104at2759"/>
<sequence>MTLSHDLKHNDETILDGVSVSPPVGSSDHNSVEFHLSLAYYEPCFTLHQRFSKCDLGQQLDKYNRNVEKNVVVGGGKQAFYRFLNHKLKVSHRLPCLRKGDKIAVLEVEKANLLADKFCDVFSEDINETPDFERDVEYPMNTFPWFTEITIYEIIKKWPTSYSVTPDFIPTAFIKNIAHVIAAPIAYIFNQSLAYGEVPLRWKHSFITPLLKKEPATEVDNYRP</sequence>
<feature type="non-terminal residue" evidence="1">
    <location>
        <position position="224"/>
    </location>
</feature>
<dbReference type="GO" id="GO:0031012">
    <property type="term" value="C:extracellular matrix"/>
    <property type="evidence" value="ECO:0007669"/>
    <property type="project" value="TreeGrafter"/>
</dbReference>
<evidence type="ECO:0000313" key="1">
    <source>
        <dbReference type="EMBL" id="KIH53315.1"/>
    </source>
</evidence>
<dbReference type="GO" id="GO:0061343">
    <property type="term" value="P:cell adhesion involved in heart morphogenesis"/>
    <property type="evidence" value="ECO:0007669"/>
    <property type="project" value="TreeGrafter"/>
</dbReference>
<dbReference type="EMBL" id="KN741529">
    <property type="protein sequence ID" value="KIH53315.1"/>
    <property type="molecule type" value="Genomic_DNA"/>
</dbReference>
<evidence type="ECO:0000313" key="2">
    <source>
        <dbReference type="Proteomes" id="UP000054047"/>
    </source>
</evidence>
<reference evidence="1 2" key="1">
    <citation type="submission" date="2013-12" db="EMBL/GenBank/DDBJ databases">
        <title>Draft genome of the parsitic nematode Ancylostoma duodenale.</title>
        <authorList>
            <person name="Mitreva M."/>
        </authorList>
    </citation>
    <scope>NUCLEOTIDE SEQUENCE [LARGE SCALE GENOMIC DNA]</scope>
    <source>
        <strain evidence="1 2">Zhejiang</strain>
    </source>
</reference>
<dbReference type="Proteomes" id="UP000054047">
    <property type="component" value="Unassembled WGS sequence"/>
</dbReference>
<keyword evidence="2" id="KW-1185">Reference proteome</keyword>
<proteinExistence type="predicted"/>
<protein>
    <submittedName>
        <fullName evidence="1">Uncharacterized protein</fullName>
    </submittedName>
</protein>
<accession>A0A0C2FXL7</accession>
<dbReference type="AlphaFoldDB" id="A0A0C2FXL7"/>